<sequence length="314" mass="36499">MRIHILNIILLLITSNFHSQNNQIINLDNKHNLNSLVLHLAATKLCKEFYNSNDLIEARKKKSGYSDHDKSSQYTCHVCTESIRPPFLSPLESFADIFLNDKRISKNKSNVFALRKIREELQSSYQKEYYDMVDSTDTENLVLFQHGLITGYSFDSGMMGFKMFSPSFRLPNAKLSSLIKPPYLIGNKINDEAVYGNSLIIFPISITENVAEKIYNNYSSHYHPNPPFSVGMKLYYALRLSEKFNGEPRYYIVTYKKVEFFLPSPENIKKTNQSKLIPDIYNPEYKIAEIVFEDKIYRTQHGQTYQKYLNAAKM</sequence>
<dbReference type="EMBL" id="JAUOEK010000138">
    <property type="protein sequence ID" value="MDO5970876.1"/>
    <property type="molecule type" value="Genomic_DNA"/>
</dbReference>
<dbReference type="RefSeq" id="WP_303278573.1">
    <property type="nucleotide sequence ID" value="NZ_JAUOEK010000138.1"/>
</dbReference>
<dbReference type="Proteomes" id="UP001176883">
    <property type="component" value="Unassembled WGS sequence"/>
</dbReference>
<organism evidence="1 2">
    <name type="scientific">Flavivirga aquimarina</name>
    <dbReference type="NCBI Taxonomy" id="2027862"/>
    <lineage>
        <taxon>Bacteria</taxon>
        <taxon>Pseudomonadati</taxon>
        <taxon>Bacteroidota</taxon>
        <taxon>Flavobacteriia</taxon>
        <taxon>Flavobacteriales</taxon>
        <taxon>Flavobacteriaceae</taxon>
        <taxon>Flavivirga</taxon>
    </lineage>
</organism>
<keyword evidence="2" id="KW-1185">Reference proteome</keyword>
<comment type="caution">
    <text evidence="1">The sequence shown here is derived from an EMBL/GenBank/DDBJ whole genome shotgun (WGS) entry which is preliminary data.</text>
</comment>
<accession>A0ABT8WCN6</accession>
<proteinExistence type="predicted"/>
<evidence type="ECO:0000313" key="2">
    <source>
        <dbReference type="Proteomes" id="UP001176883"/>
    </source>
</evidence>
<gene>
    <name evidence="1" type="ORF">Q4Q35_13770</name>
</gene>
<reference evidence="1" key="1">
    <citation type="submission" date="2023-07" db="EMBL/GenBank/DDBJ databases">
        <title>Two novel species in the genus Flavivirga.</title>
        <authorList>
            <person name="Kwon K."/>
        </authorList>
    </citation>
    <scope>NUCLEOTIDE SEQUENCE</scope>
    <source>
        <strain evidence="1">KCTC 52353</strain>
    </source>
</reference>
<protein>
    <submittedName>
        <fullName evidence="1">Uncharacterized protein</fullName>
    </submittedName>
</protein>
<name>A0ABT8WCN6_9FLAO</name>
<evidence type="ECO:0000313" key="1">
    <source>
        <dbReference type="EMBL" id="MDO5970876.1"/>
    </source>
</evidence>